<protein>
    <submittedName>
        <fullName evidence="2">Early transcription factor, large subunit</fullName>
    </submittedName>
</protein>
<name>A0A481Z1E8_9VIRU</name>
<organism evidence="2">
    <name type="scientific">Mimivirus LCMiAC02</name>
    <dbReference type="NCBI Taxonomy" id="2506609"/>
    <lineage>
        <taxon>Viruses</taxon>
        <taxon>Varidnaviria</taxon>
        <taxon>Bamfordvirae</taxon>
        <taxon>Nucleocytoviricota</taxon>
        <taxon>Megaviricetes</taxon>
        <taxon>Imitervirales</taxon>
        <taxon>Mimiviridae</taxon>
        <taxon>Klosneuvirinae</taxon>
    </lineage>
</organism>
<proteinExistence type="predicted"/>
<gene>
    <name evidence="2" type="ORF">LCMiAC02_00100</name>
</gene>
<evidence type="ECO:0000256" key="1">
    <source>
        <dbReference type="SAM" id="MobiDB-lite"/>
    </source>
</evidence>
<reference evidence="2" key="1">
    <citation type="journal article" date="2019" name="MBio">
        <title>Virus Genomes from Deep Sea Sediments Expand the Ocean Megavirome and Support Independent Origins of Viral Gigantism.</title>
        <authorList>
            <person name="Backstrom D."/>
            <person name="Yutin N."/>
            <person name="Jorgensen S.L."/>
            <person name="Dharamshi J."/>
            <person name="Homa F."/>
            <person name="Zaremba-Niedwiedzka K."/>
            <person name="Spang A."/>
            <person name="Wolf Y.I."/>
            <person name="Koonin E.V."/>
            <person name="Ettema T.J."/>
        </authorList>
    </citation>
    <scope>NUCLEOTIDE SEQUENCE</scope>
</reference>
<dbReference type="EMBL" id="MK500406">
    <property type="protein sequence ID" value="QBK88917.1"/>
    <property type="molecule type" value="Genomic_DNA"/>
</dbReference>
<accession>A0A481Z1E8</accession>
<feature type="region of interest" description="Disordered" evidence="1">
    <location>
        <begin position="233"/>
        <end position="258"/>
    </location>
</feature>
<evidence type="ECO:0000313" key="2">
    <source>
        <dbReference type="EMBL" id="QBK88917.1"/>
    </source>
</evidence>
<sequence>MNDPIKIILKYKNQNRRIQYHTYIFIGSVSKSIMSILNKIKNLSLYDGLILLSKLEYNRIEKYYGSVWYKKFYNTHNTNYIINNVKKSQQQRQELLDKYGKNWYKTHITGYTSVDKKIFYTYDAKIKEEILRREMRKKKIKITDKDEQINYTTKGKMAIARIYTDETEFSSDSEISTPIMSPTTSSILSSNLSSMSLTSSDDVMYNAIGKSQRQALCRVSGGAGIQLLRNLQPSASGGGELTREELNTSNPGDDDNDGVVEFNEGLDIYEKLPGEDMDLAEMEKLYQNMDVDLDKNITKTSELIKKILKDDKIFSKIKVKMIKFDESKDKLMYDENIKNNYSKYYVTTQYIFKDDTIKTIKNKICCSILNNSKFGKNSYIIPSRQYLWSEYYFDNKIEKVMVGQKWIKRSTLLHIDVEPNNNIRIYEELRGNLKILRNNIKRFGTKIKRKDDDYNILYDYDQYYMNNEIYMRDVYNELGHEYSPDAESLRNVFDVYIGVYYPRITFDDIKYIIEYLNNASGIKYEHNKIASIYDNINNDLIVENQIMKDVEDVKKNLEYTKLFKKNYVTQSVIHVNLRIVDNKKINLYRIFNEFVNTDKYPFIQYQTAEGQLVFKYDKQNIIDYASKKENINVLSKWFENAPYGISFKVKIEEKSLTKFMAVNLDEHGKMNYKTQWKEADMATIDDIKNTHNYVKNLIKKLNKESTKIQIEMPGDHEFKFAFINTIQHFVLPDKKIINHNDLSEFARYFYPYIALVIEPRKRRAKIKKIEEVSKYGTYLRYKRVSKYENKARIEQRILYFMRNYDYNDRSLSNEISKQFNITMENAMIEIDRVRKKYQPIKKSRKILKKLENIPKNKPPGIGIDIQGKSRDKYKIRISGARDKEQLGRIITFMNILIWLYSETYLLKRPERKQLKEKLKKLTNVAHRRNKVADFVNRDEKKGSAKQMAQFDKKRIGFKPEKGQSQWTRSCQNSGKDKRRRPTLYKTEFDVKKNGFKLDKKTGVYTKKIRIKKNGKRTEVIIKAVVLKSTSEEGAQSVVYYACDPANNGEHMHIGFLSRSNNPFGQCMPCCFRKDGMVSKNENRRNYFLKCIGEVITATKTPKKEFIGDILYVLQDTNKIPNGRIGFLPKDLDFLFNQTLYKTRKIRRHYLISTITGYYFKYGTDQTEYQFLNSVGSMVDMTANDIKKKIIAKLENDENNKLYTALNNGNIRTKFGEREKYIHFIKTNDILDFNLFNHILSIPGVLTTNGLNIIVYVKTQERIKEVLEKEKRIDNFIIACQNEEEVDNIVDPNRETIFLIKENKNYYPIVSVIKTDEEEKDVTVIKKFKYTATKKNIVYHTKDFYIRNCKPGIYKDITRLKNTLIAKQLYVMLKQLDNKDYLPKYQVIDTRHRCKYIISRNLTIIPVKSSGSIYNLSITKNIDSKLINIYDMIKNLKNLYSISNEKIPVKPIGLYYKTKSNDKALISAIMTISYGVVPIKEQMVDIKWINKNGFVLEHKLLNDKVDEEIKKDKSKYKLDQRIKRVNYEKYYNESYGLFRMEFSVYINKKENEFLKKKIYKIINNKKSKISNKEKRIKIRNIIYKLIDVNLYTLYKQVDKKPMIGGRNKLVHILSKPRDTSKYVTNNNRNVCAVHLNKNDCTNNLHCQWSHNSCKFAITRKMVIEFVNKISVELVDKGLKSSELLMSGNYFVSDIVDYNRFTERSGQKIVQSTNYTIEKTLESLFGKGNIPMIGKRRSYVDMKIDYKQINIDNKMKNMGDYFVQNIIENNLTIYRAFANGYYWNKLKYFDMESRNLGYYSELQTSLANYFKSVIIDWLGEKKNKEIINNKLISYMDISYDDIYDYISMIGRNITTNTNCIVELYILNTVYKIPIYVFNNENDIIYIFDGNILYDANLDKEKLNKKDNKYLSPGLKKLASSIVLKFAKLNIASIPTLIEVLYYK</sequence>